<dbReference type="AlphaFoldDB" id="A0A7J0DJ44"/>
<feature type="compositionally biased region" description="Basic and acidic residues" evidence="1">
    <location>
        <begin position="1"/>
        <end position="16"/>
    </location>
</feature>
<gene>
    <name evidence="2" type="ORF">Acr_00g0045210</name>
</gene>
<organism evidence="2 3">
    <name type="scientific">Actinidia rufa</name>
    <dbReference type="NCBI Taxonomy" id="165716"/>
    <lineage>
        <taxon>Eukaryota</taxon>
        <taxon>Viridiplantae</taxon>
        <taxon>Streptophyta</taxon>
        <taxon>Embryophyta</taxon>
        <taxon>Tracheophyta</taxon>
        <taxon>Spermatophyta</taxon>
        <taxon>Magnoliopsida</taxon>
        <taxon>eudicotyledons</taxon>
        <taxon>Gunneridae</taxon>
        <taxon>Pentapetalae</taxon>
        <taxon>asterids</taxon>
        <taxon>Ericales</taxon>
        <taxon>Actinidiaceae</taxon>
        <taxon>Actinidia</taxon>
    </lineage>
</organism>
<proteinExistence type="predicted"/>
<dbReference type="Proteomes" id="UP000585474">
    <property type="component" value="Unassembled WGS sequence"/>
</dbReference>
<protein>
    <submittedName>
        <fullName evidence="2">Uncharacterized protein</fullName>
    </submittedName>
</protein>
<feature type="compositionally biased region" description="Basic and acidic residues" evidence="1">
    <location>
        <begin position="229"/>
        <end position="239"/>
    </location>
</feature>
<feature type="region of interest" description="Disordered" evidence="1">
    <location>
        <begin position="1"/>
        <end position="24"/>
    </location>
</feature>
<feature type="region of interest" description="Disordered" evidence="1">
    <location>
        <begin position="169"/>
        <end position="246"/>
    </location>
</feature>
<keyword evidence="3" id="KW-1185">Reference proteome</keyword>
<reference evidence="3" key="1">
    <citation type="submission" date="2019-07" db="EMBL/GenBank/DDBJ databases">
        <title>De Novo Assembly of kiwifruit Actinidia rufa.</title>
        <authorList>
            <person name="Sugita-Konishi S."/>
            <person name="Sato K."/>
            <person name="Mori E."/>
            <person name="Abe Y."/>
            <person name="Kisaki G."/>
            <person name="Hamano K."/>
            <person name="Suezawa K."/>
            <person name="Otani M."/>
            <person name="Fukuda T."/>
            <person name="Manabe T."/>
            <person name="Gomi K."/>
            <person name="Tabuchi M."/>
            <person name="Akimitsu K."/>
            <person name="Kataoka I."/>
        </authorList>
    </citation>
    <scope>NUCLEOTIDE SEQUENCE [LARGE SCALE GENOMIC DNA]</scope>
    <source>
        <strain evidence="3">cv. Fuchu</strain>
    </source>
</reference>
<dbReference type="EMBL" id="BJWL01000248">
    <property type="protein sequence ID" value="GFS36301.1"/>
    <property type="molecule type" value="Genomic_DNA"/>
</dbReference>
<evidence type="ECO:0000313" key="2">
    <source>
        <dbReference type="EMBL" id="GFS36301.1"/>
    </source>
</evidence>
<evidence type="ECO:0000256" key="1">
    <source>
        <dbReference type="SAM" id="MobiDB-lite"/>
    </source>
</evidence>
<accession>A0A7J0DJ44</accession>
<comment type="caution">
    <text evidence="2">The sequence shown here is derived from an EMBL/GenBank/DDBJ whole genome shotgun (WGS) entry which is preliminary data.</text>
</comment>
<feature type="region of interest" description="Disordered" evidence="1">
    <location>
        <begin position="382"/>
        <end position="427"/>
    </location>
</feature>
<name>A0A7J0DJ44_9ERIC</name>
<feature type="compositionally biased region" description="Basic and acidic residues" evidence="1">
    <location>
        <begin position="401"/>
        <end position="420"/>
    </location>
</feature>
<evidence type="ECO:0000313" key="3">
    <source>
        <dbReference type="Proteomes" id="UP000585474"/>
    </source>
</evidence>
<feature type="compositionally biased region" description="Polar residues" evidence="1">
    <location>
        <begin position="196"/>
        <end position="225"/>
    </location>
</feature>
<sequence>MEDEVTRLLSSPREDPSSPESKLSIALPSIEREVNIMTLEELEQPRESCSITSTIQIRLPEEGETIMSACPSEPVPNAWCSGVCTLVLWRYHKVALSLFEFRNPFGLYKNPKPDSGWLYFRVRTKKTLFGEYPSNVKGWKRKFFFILGDNWEFPKGRISLKKLGQKLEESKSRSSVAKSTPMKGVVIGEKRPKEASITSPNKKGSTTSPNKKGQTTDGSKGNKTTLPPEAKKAKPRDATSTRVTPMLKPRDGILVNPVTMLGPRASILGSPYMAKKILFREVPSADKERKREVKDEVTLQQGHVTSLEGKMSRAQRLAKSEILVAELRQNVGHSKQLSVEQFKSSDEFQDAIEASSFKYFSEGFDFYKWQLRCHNSNLAIDLEGMGPDHNLLDEEDEELEEKQKKKKEEQKGEKEKKEGEDTSPFSP</sequence>